<comment type="caution">
    <text evidence="3">The sequence shown here is derived from an EMBL/GenBank/DDBJ whole genome shotgun (WGS) entry which is preliminary data.</text>
</comment>
<dbReference type="RefSeq" id="WP_101849736.1">
    <property type="nucleotide sequence ID" value="NZ_PKIZ01000013.1"/>
</dbReference>
<sequence>MSRRSAPDAAPDAAPTPDALRPFVPRRGRWVAMGSAVVLVVMFTAIAVLAPGFTPVDRTMTVLAGLGIAAFLWRYAMIRAVPDRQGMTVRNLFTTQRVEWSEVRGVVFTPGDPWVRLQRTGGQEDLAVMAVQAADGEAVSQAEASRLAGIVQALRG</sequence>
<keyword evidence="1" id="KW-0472">Membrane</keyword>
<evidence type="ECO:0000313" key="3">
    <source>
        <dbReference type="EMBL" id="PKZ41437.1"/>
    </source>
</evidence>
<name>A0A2I1P9X5_9MICO</name>
<accession>A0A2I1P9X5</accession>
<reference evidence="3 4" key="1">
    <citation type="submission" date="2017-12" db="EMBL/GenBank/DDBJ databases">
        <title>Phylogenetic diversity of female urinary microbiome.</title>
        <authorList>
            <person name="Thomas-White K."/>
            <person name="Wolfe A.J."/>
        </authorList>
    </citation>
    <scope>NUCLEOTIDE SEQUENCE [LARGE SCALE GENOMIC DNA]</scope>
    <source>
        <strain evidence="3 4">UMB1298</strain>
    </source>
</reference>
<dbReference type="OrthoDB" id="3824918at2"/>
<keyword evidence="4" id="KW-1185">Reference proteome</keyword>
<keyword evidence="1" id="KW-0812">Transmembrane</keyword>
<evidence type="ECO:0000259" key="2">
    <source>
        <dbReference type="Pfam" id="PF10756"/>
    </source>
</evidence>
<evidence type="ECO:0000313" key="4">
    <source>
        <dbReference type="Proteomes" id="UP000234206"/>
    </source>
</evidence>
<dbReference type="InterPro" id="IPR019692">
    <property type="entry name" value="CFP-6_PH"/>
</dbReference>
<dbReference type="AlphaFoldDB" id="A0A2I1P9X5"/>
<dbReference type="Proteomes" id="UP000234206">
    <property type="component" value="Unassembled WGS sequence"/>
</dbReference>
<protein>
    <recommendedName>
        <fullName evidence="2">Low molecular weight protein antigen 6 PH domain-containing protein</fullName>
    </recommendedName>
</protein>
<dbReference type="EMBL" id="PKIZ01000013">
    <property type="protein sequence ID" value="PKZ41437.1"/>
    <property type="molecule type" value="Genomic_DNA"/>
</dbReference>
<evidence type="ECO:0000256" key="1">
    <source>
        <dbReference type="SAM" id="Phobius"/>
    </source>
</evidence>
<feature type="domain" description="Low molecular weight protein antigen 6 PH" evidence="2">
    <location>
        <begin position="83"/>
        <end position="142"/>
    </location>
</feature>
<keyword evidence="1" id="KW-1133">Transmembrane helix</keyword>
<proteinExistence type="predicted"/>
<feature type="transmembrane region" description="Helical" evidence="1">
    <location>
        <begin position="59"/>
        <end position="77"/>
    </location>
</feature>
<gene>
    <name evidence="3" type="ORF">CYJ76_07715</name>
</gene>
<feature type="transmembrane region" description="Helical" evidence="1">
    <location>
        <begin position="30"/>
        <end position="53"/>
    </location>
</feature>
<dbReference type="Pfam" id="PF10756">
    <property type="entry name" value="bPH_6"/>
    <property type="match status" value="1"/>
</dbReference>
<organism evidence="3 4">
    <name type="scientific">Kytococcus schroeteri</name>
    <dbReference type="NCBI Taxonomy" id="138300"/>
    <lineage>
        <taxon>Bacteria</taxon>
        <taxon>Bacillati</taxon>
        <taxon>Actinomycetota</taxon>
        <taxon>Actinomycetes</taxon>
        <taxon>Micrococcales</taxon>
        <taxon>Kytococcaceae</taxon>
        <taxon>Kytococcus</taxon>
    </lineage>
</organism>